<gene>
    <name evidence="5" type="ORF">PY091_05415</name>
</gene>
<keyword evidence="6" id="KW-1185">Reference proteome</keyword>
<dbReference type="PANTHER" id="PTHR23407">
    <property type="entry name" value="ATPASE INHIBITOR/5-FORMYLTETRAHYDROFOLATE CYCLO-LIGASE"/>
    <property type="match status" value="1"/>
</dbReference>
<dbReference type="EC" id="6.3.3.2" evidence="4"/>
<comment type="caution">
    <text evidence="5">The sequence shown here is derived from an EMBL/GenBank/DDBJ whole genome shotgun (WGS) entry which is preliminary data.</text>
</comment>
<evidence type="ECO:0000256" key="2">
    <source>
        <dbReference type="ARBA" id="ARBA00022741"/>
    </source>
</evidence>
<dbReference type="Proteomes" id="UP001217083">
    <property type="component" value="Unassembled WGS sequence"/>
</dbReference>
<evidence type="ECO:0000313" key="5">
    <source>
        <dbReference type="EMBL" id="MDF0706645.1"/>
    </source>
</evidence>
<keyword evidence="5" id="KW-0436">Ligase</keyword>
<keyword evidence="4" id="KW-0479">Metal-binding</keyword>
<accession>A0ABT5XL80</accession>
<dbReference type="InterPro" id="IPR024185">
    <property type="entry name" value="FTHF_cligase-like_sf"/>
</dbReference>
<comment type="similarity">
    <text evidence="1 4">Belongs to the 5-formyltetrahydrofolate cyclo-ligase family.</text>
</comment>
<evidence type="ECO:0000313" key="6">
    <source>
        <dbReference type="Proteomes" id="UP001217083"/>
    </source>
</evidence>
<keyword evidence="2 4" id="KW-0547">Nucleotide-binding</keyword>
<keyword evidence="3 4" id="KW-0067">ATP-binding</keyword>
<dbReference type="NCBIfam" id="TIGR02727">
    <property type="entry name" value="MTHFS_bact"/>
    <property type="match status" value="1"/>
</dbReference>
<dbReference type="InterPro" id="IPR037171">
    <property type="entry name" value="NagB/RpiA_transferase-like"/>
</dbReference>
<dbReference type="RefSeq" id="WP_275648675.1">
    <property type="nucleotide sequence ID" value="NZ_JARFVA010000001.1"/>
</dbReference>
<reference evidence="5 6" key="1">
    <citation type="submission" date="2023-03" db="EMBL/GenBank/DDBJ databases">
        <title>Muricauda XX sp. nov. and Muricauda XXX sp. nov., two novel species isolated from Okinawa Trough.</title>
        <authorList>
            <person name="Cao W."/>
            <person name="Deng X."/>
        </authorList>
    </citation>
    <scope>NUCLEOTIDE SEQUENCE [LARGE SCALE GENOMIC DNA]</scope>
    <source>
        <strain evidence="5 6">81s02</strain>
    </source>
</reference>
<organism evidence="5 6">
    <name type="scientific">Flagellimonas okinawensis</name>
    <dbReference type="NCBI Taxonomy" id="3031324"/>
    <lineage>
        <taxon>Bacteria</taxon>
        <taxon>Pseudomonadati</taxon>
        <taxon>Bacteroidota</taxon>
        <taxon>Flavobacteriia</taxon>
        <taxon>Flavobacteriales</taxon>
        <taxon>Flavobacteriaceae</taxon>
        <taxon>Flagellimonas</taxon>
    </lineage>
</organism>
<dbReference type="PANTHER" id="PTHR23407:SF1">
    <property type="entry name" value="5-FORMYLTETRAHYDROFOLATE CYCLO-LIGASE"/>
    <property type="match status" value="1"/>
</dbReference>
<sequence>MESAIKMEKIRIRNQMLQQRERMPRSKKIIYDKWVCERLWEAVKAHQVKTLHTYLPMGSEIDITPFIEKCLEKDLVVVVPKTLSKRRFENLILTSLCDLESGVFGTRYPSGNHIFQGTYDMIVVPGLACDGEGYRLGYGGGYYDTFLANQMKAFKIGIFYPFQKKENLPKEAHDIRLDKVVSKYPLEGKRIW</sequence>
<dbReference type="EMBL" id="JARFVA010000001">
    <property type="protein sequence ID" value="MDF0706645.1"/>
    <property type="molecule type" value="Genomic_DNA"/>
</dbReference>
<name>A0ABT5XL80_9FLAO</name>
<proteinExistence type="inferred from homology"/>
<dbReference type="InterPro" id="IPR002698">
    <property type="entry name" value="FTHF_cligase"/>
</dbReference>
<dbReference type="Pfam" id="PF01812">
    <property type="entry name" value="5-FTHF_cyc-lig"/>
    <property type="match status" value="1"/>
</dbReference>
<dbReference type="Gene3D" id="3.40.50.10420">
    <property type="entry name" value="NagB/RpiA/CoA transferase-like"/>
    <property type="match status" value="1"/>
</dbReference>
<evidence type="ECO:0000256" key="3">
    <source>
        <dbReference type="ARBA" id="ARBA00022840"/>
    </source>
</evidence>
<dbReference type="PIRSF" id="PIRSF006806">
    <property type="entry name" value="FTHF_cligase"/>
    <property type="match status" value="1"/>
</dbReference>
<keyword evidence="4" id="KW-0460">Magnesium</keyword>
<dbReference type="GO" id="GO:0030272">
    <property type="term" value="F:5-formyltetrahydrofolate cyclo-ligase activity"/>
    <property type="evidence" value="ECO:0007669"/>
    <property type="project" value="UniProtKB-EC"/>
</dbReference>
<evidence type="ECO:0000256" key="4">
    <source>
        <dbReference type="RuleBase" id="RU361279"/>
    </source>
</evidence>
<comment type="catalytic activity">
    <reaction evidence="4">
        <text>(6S)-5-formyl-5,6,7,8-tetrahydrofolate + ATP = (6R)-5,10-methenyltetrahydrofolate + ADP + phosphate</text>
        <dbReference type="Rhea" id="RHEA:10488"/>
        <dbReference type="ChEBI" id="CHEBI:30616"/>
        <dbReference type="ChEBI" id="CHEBI:43474"/>
        <dbReference type="ChEBI" id="CHEBI:57455"/>
        <dbReference type="ChEBI" id="CHEBI:57457"/>
        <dbReference type="ChEBI" id="CHEBI:456216"/>
        <dbReference type="EC" id="6.3.3.2"/>
    </reaction>
</comment>
<comment type="cofactor">
    <cofactor evidence="4">
        <name>Mg(2+)</name>
        <dbReference type="ChEBI" id="CHEBI:18420"/>
    </cofactor>
</comment>
<protein>
    <recommendedName>
        <fullName evidence="4">5-formyltetrahydrofolate cyclo-ligase</fullName>
        <ecNumber evidence="4">6.3.3.2</ecNumber>
    </recommendedName>
</protein>
<evidence type="ECO:0000256" key="1">
    <source>
        <dbReference type="ARBA" id="ARBA00010638"/>
    </source>
</evidence>
<dbReference type="SUPFAM" id="SSF100950">
    <property type="entry name" value="NagB/RpiA/CoA transferase-like"/>
    <property type="match status" value="1"/>
</dbReference>